<dbReference type="PANTHER" id="PTHR46825">
    <property type="entry name" value="D-ALANYL-D-ALANINE-CARBOXYPEPTIDASE/ENDOPEPTIDASE AMPH"/>
    <property type="match status" value="1"/>
</dbReference>
<keyword evidence="4" id="KW-0378">Hydrolase</keyword>
<name>A0A7X2YY43_9BACL</name>
<feature type="domain" description="Beta-lactamase-related" evidence="3">
    <location>
        <begin position="44"/>
        <end position="363"/>
    </location>
</feature>
<feature type="chain" id="PRO_5030652409" evidence="2">
    <location>
        <begin position="24"/>
        <end position="653"/>
    </location>
</feature>
<comment type="caution">
    <text evidence="4">The sequence shown here is derived from an EMBL/GenBank/DDBJ whole genome shotgun (WGS) entry which is preliminary data.</text>
</comment>
<evidence type="ECO:0000256" key="2">
    <source>
        <dbReference type="SAM" id="SignalP"/>
    </source>
</evidence>
<evidence type="ECO:0000256" key="1">
    <source>
        <dbReference type="SAM" id="Phobius"/>
    </source>
</evidence>
<reference evidence="4 5" key="1">
    <citation type="submission" date="2019-11" db="EMBL/GenBank/DDBJ databases">
        <title>Draft genome sequences of five Paenibacillus species of dairy origin.</title>
        <authorList>
            <person name="Olajide A.M."/>
            <person name="Chen S."/>
            <person name="Lapointe G."/>
        </authorList>
    </citation>
    <scope>NUCLEOTIDE SEQUENCE [LARGE SCALE GENOMIC DNA]</scope>
    <source>
        <strain evidence="4 5">12CR55</strain>
    </source>
</reference>
<keyword evidence="1" id="KW-0812">Transmembrane</keyword>
<dbReference type="SUPFAM" id="SSF56601">
    <property type="entry name" value="beta-lactamase/transpeptidase-like"/>
    <property type="match status" value="1"/>
</dbReference>
<feature type="transmembrane region" description="Helical" evidence="1">
    <location>
        <begin position="549"/>
        <end position="573"/>
    </location>
</feature>
<feature type="signal peptide" evidence="2">
    <location>
        <begin position="1"/>
        <end position="23"/>
    </location>
</feature>
<dbReference type="Proteomes" id="UP000447876">
    <property type="component" value="Unassembled WGS sequence"/>
</dbReference>
<evidence type="ECO:0000313" key="5">
    <source>
        <dbReference type="Proteomes" id="UP000447876"/>
    </source>
</evidence>
<dbReference type="InterPro" id="IPR050491">
    <property type="entry name" value="AmpC-like"/>
</dbReference>
<feature type="transmembrane region" description="Helical" evidence="1">
    <location>
        <begin position="632"/>
        <end position="652"/>
    </location>
</feature>
<dbReference type="InterPro" id="IPR001466">
    <property type="entry name" value="Beta-lactam-related"/>
</dbReference>
<dbReference type="InterPro" id="IPR012338">
    <property type="entry name" value="Beta-lactam/transpept-like"/>
</dbReference>
<dbReference type="PANTHER" id="PTHR46825:SF9">
    <property type="entry name" value="BETA-LACTAMASE-RELATED DOMAIN-CONTAINING PROTEIN"/>
    <property type="match status" value="1"/>
</dbReference>
<protein>
    <submittedName>
        <fullName evidence="4">Serine hydrolase</fullName>
    </submittedName>
</protein>
<keyword evidence="1" id="KW-0472">Membrane</keyword>
<feature type="transmembrane region" description="Helical" evidence="1">
    <location>
        <begin position="600"/>
        <end position="620"/>
    </location>
</feature>
<dbReference type="Pfam" id="PF00144">
    <property type="entry name" value="Beta-lactamase"/>
    <property type="match status" value="1"/>
</dbReference>
<dbReference type="AlphaFoldDB" id="A0A7X2YY43"/>
<gene>
    <name evidence="4" type="ORF">GNP95_02985</name>
</gene>
<keyword evidence="1" id="KW-1133">Transmembrane helix</keyword>
<accession>A0A7X2YY43</accession>
<dbReference type="GO" id="GO:0016787">
    <property type="term" value="F:hydrolase activity"/>
    <property type="evidence" value="ECO:0007669"/>
    <property type="project" value="UniProtKB-KW"/>
</dbReference>
<evidence type="ECO:0000259" key="3">
    <source>
        <dbReference type="Pfam" id="PF00144"/>
    </source>
</evidence>
<keyword evidence="2" id="KW-0732">Signal</keyword>
<evidence type="ECO:0000313" key="4">
    <source>
        <dbReference type="EMBL" id="MUG43972.1"/>
    </source>
</evidence>
<feature type="transmembrane region" description="Helical" evidence="1">
    <location>
        <begin position="509"/>
        <end position="537"/>
    </location>
</feature>
<dbReference type="OrthoDB" id="846150at2"/>
<proteinExistence type="predicted"/>
<organism evidence="4 5">
    <name type="scientific">Paenibacillus woosongensis</name>
    <dbReference type="NCBI Taxonomy" id="307580"/>
    <lineage>
        <taxon>Bacteria</taxon>
        <taxon>Bacillati</taxon>
        <taxon>Bacillota</taxon>
        <taxon>Bacilli</taxon>
        <taxon>Bacillales</taxon>
        <taxon>Paenibacillaceae</taxon>
        <taxon>Paenibacillus</taxon>
    </lineage>
</organism>
<sequence>MRVYFMLFILLCGALFFGPVVQAGIQPENQTGKAQYADIEAFMDQEMKTQMQKFNIPNAAVTVVANGEVIFSHGYGYADREKEVPVNPEQTLFRMGSTSKLLTWTAVMQLVEQGKLDLEADINTYLDFKMPERLYTQSAREPAAAPITLTHLMSHTAGFEDYPDRIFRLDEQQMLPLADYVRTYMPQRAFPPGEVVAYSNYGTALAGYIVERAAGQLFEDYVEQHIFAPLGMEYSSFRQPLPEQLQPHMARAYRLAQGEYEEGSFEFVPGPAGGMSSSAADMSKFMLAYLPEENGQGGRILHEETIRSMRNQQFTQHPLLSGTAFGFIEGVFNGERTLFHGGSTMLFDTGLYLVPERNFGLFVSYSGGSYLAHLGLFQAFMNHYYTAPPADHPLPPEGTIERSRQYVGEYQQNRRSFTTSERFLSLTMGLIQVQLDKEGYLLVSHAGEVNRFVEIEPGIYLNLREQRTQDYYGGFRTIVFGADPYGNTMLMSDGPMTYSKAPWYASSSFTFLTIIVILLFIIITLIVWSVRAVLGLLRRSKARTPSAKLARAAAGAAIAFGVLTLAILTGVAMNGQIDPVYGLPKAAYGILPSWNSVLDVLPWLQMIIGISMIIFAVMVVRRKYWRMSGRIHYILFTAAAWTLLSLFMYWQLI</sequence>
<dbReference type="Gene3D" id="3.40.710.10">
    <property type="entry name" value="DD-peptidase/beta-lactamase superfamily"/>
    <property type="match status" value="1"/>
</dbReference>
<dbReference type="EMBL" id="WNZW01000001">
    <property type="protein sequence ID" value="MUG43972.1"/>
    <property type="molecule type" value="Genomic_DNA"/>
</dbReference>